<dbReference type="EMBL" id="CAJNRE010018835">
    <property type="protein sequence ID" value="CAF2181012.1"/>
    <property type="molecule type" value="Genomic_DNA"/>
</dbReference>
<sequence length="103" mass="12056">LLFSILARIAFNTNGALFFNLRYFEQVFFDDLRPYLENSTPSLPSSTPIVRKIANFYYMIACHELSHNIDSNHDLHFIDCFEKVSVRFMDAKDAFLSTFSLQF</sequence>
<reference evidence="1" key="1">
    <citation type="submission" date="2021-02" db="EMBL/GenBank/DDBJ databases">
        <authorList>
            <person name="Nowell W R."/>
        </authorList>
    </citation>
    <scope>NUCLEOTIDE SEQUENCE</scope>
</reference>
<evidence type="ECO:0000313" key="2">
    <source>
        <dbReference type="Proteomes" id="UP000663824"/>
    </source>
</evidence>
<name>A0A816YYL4_9BILA</name>
<evidence type="ECO:0000313" key="1">
    <source>
        <dbReference type="EMBL" id="CAF2181012.1"/>
    </source>
</evidence>
<organism evidence="1 2">
    <name type="scientific">Rotaria magnacalcarata</name>
    <dbReference type="NCBI Taxonomy" id="392030"/>
    <lineage>
        <taxon>Eukaryota</taxon>
        <taxon>Metazoa</taxon>
        <taxon>Spiralia</taxon>
        <taxon>Gnathifera</taxon>
        <taxon>Rotifera</taxon>
        <taxon>Eurotatoria</taxon>
        <taxon>Bdelloidea</taxon>
        <taxon>Philodinida</taxon>
        <taxon>Philodinidae</taxon>
        <taxon>Rotaria</taxon>
    </lineage>
</organism>
<accession>A0A816YYL4</accession>
<gene>
    <name evidence="1" type="ORF">MBJ925_LOCUS34356</name>
</gene>
<dbReference type="AlphaFoldDB" id="A0A816YYL4"/>
<proteinExistence type="predicted"/>
<feature type="non-terminal residue" evidence="1">
    <location>
        <position position="1"/>
    </location>
</feature>
<dbReference type="Proteomes" id="UP000663824">
    <property type="component" value="Unassembled WGS sequence"/>
</dbReference>
<protein>
    <submittedName>
        <fullName evidence="1">Uncharacterized protein</fullName>
    </submittedName>
</protein>
<comment type="caution">
    <text evidence="1">The sequence shown here is derived from an EMBL/GenBank/DDBJ whole genome shotgun (WGS) entry which is preliminary data.</text>
</comment>